<name>A0A6A3LFS3_9STRA</name>
<comment type="caution">
    <text evidence="1">The sequence shown here is derived from an EMBL/GenBank/DDBJ whole genome shotgun (WGS) entry which is preliminary data.</text>
</comment>
<evidence type="ECO:0000313" key="1">
    <source>
        <dbReference type="EMBL" id="KAE9016918.1"/>
    </source>
</evidence>
<protein>
    <submittedName>
        <fullName evidence="1">Uncharacterized protein</fullName>
    </submittedName>
</protein>
<proteinExistence type="predicted"/>
<dbReference type="Proteomes" id="UP000435112">
    <property type="component" value="Unassembled WGS sequence"/>
</dbReference>
<organism evidence="1 2">
    <name type="scientific">Phytophthora rubi</name>
    <dbReference type="NCBI Taxonomy" id="129364"/>
    <lineage>
        <taxon>Eukaryota</taxon>
        <taxon>Sar</taxon>
        <taxon>Stramenopiles</taxon>
        <taxon>Oomycota</taxon>
        <taxon>Peronosporomycetes</taxon>
        <taxon>Peronosporales</taxon>
        <taxon>Peronosporaceae</taxon>
        <taxon>Phytophthora</taxon>
    </lineage>
</organism>
<accession>A0A6A3LFS3</accession>
<sequence length="156" mass="16249">MQLSVPSFVCGTPVLWGLLERPPFARFLTPPGSESKTEMVLSILLPERGFIVGAVCAGLPLRAVTAGPARVVSCVTSLPVLSVLAVPCVKSLLVLSVSGVPCVKSLPVLSVLAVPCVKSLLVLSVSVVLRVMSQLVLAVSAFCCGKPLLEPFGLER</sequence>
<gene>
    <name evidence="1" type="ORF">PR002_g13543</name>
</gene>
<dbReference type="AlphaFoldDB" id="A0A6A3LFS3"/>
<reference evidence="1 2" key="1">
    <citation type="submission" date="2018-09" db="EMBL/GenBank/DDBJ databases">
        <title>Genomic investigation of the strawberry pathogen Phytophthora fragariae indicates pathogenicity is determined by transcriptional variation in three key races.</title>
        <authorList>
            <person name="Adams T.M."/>
            <person name="Armitage A.D."/>
            <person name="Sobczyk M.K."/>
            <person name="Bates H.J."/>
            <person name="Dunwell J.M."/>
            <person name="Nellist C.F."/>
            <person name="Harrison R.J."/>
        </authorList>
    </citation>
    <scope>NUCLEOTIDE SEQUENCE [LARGE SCALE GENOMIC DNA]</scope>
    <source>
        <strain evidence="1 2">SCRP324</strain>
    </source>
</reference>
<dbReference type="EMBL" id="QXFU01000898">
    <property type="protein sequence ID" value="KAE9016918.1"/>
    <property type="molecule type" value="Genomic_DNA"/>
</dbReference>
<evidence type="ECO:0000313" key="2">
    <source>
        <dbReference type="Proteomes" id="UP000435112"/>
    </source>
</evidence>